<comment type="caution">
    <text evidence="7">The sequence shown here is derived from an EMBL/GenBank/DDBJ whole genome shotgun (WGS) entry which is preliminary data.</text>
</comment>
<dbReference type="Proteomes" id="UP000054636">
    <property type="component" value="Unassembled WGS sequence"/>
</dbReference>
<evidence type="ECO:0000256" key="4">
    <source>
        <dbReference type="ARBA" id="ARBA00022840"/>
    </source>
</evidence>
<evidence type="ECO:0000259" key="6">
    <source>
        <dbReference type="PROSITE" id="PS50893"/>
    </source>
</evidence>
<evidence type="ECO:0000313" key="7">
    <source>
        <dbReference type="EMBL" id="KUF83275.1"/>
    </source>
</evidence>
<feature type="transmembrane region" description="Helical" evidence="5">
    <location>
        <begin position="106"/>
        <end position="126"/>
    </location>
</feature>
<feature type="domain" description="ABC transporter" evidence="6">
    <location>
        <begin position="56"/>
        <end position="292"/>
    </location>
</feature>
<dbReference type="InterPro" id="IPR050173">
    <property type="entry name" value="ABC_transporter_C-like"/>
</dbReference>
<keyword evidence="3" id="KW-0547">Nucleotide-binding</keyword>
<sequence>MDQGHYVQAPDAHESAKAPSIPFSQLPNPLAKASLPSVVFAQWIQPMISLGSRRILELEDVWPPCPRDESEALEKRFERAYDPNHRFIFGISPVFMAYVKVFRADLAIVLAGCVVYVLALGLQTYVTRALLEFLNGEENVFHISSGYWLMAMMTSSSLVAVRADLERAQSGAHGRSFASLGAGLDFEVAEGGDNLSVGQRQLICIGRALLKDSKIVVLDEATANVDTATDALIQTTIKETFEDKTVLIIAHRINTIMHCDKIAVMDAGRVVEFDPPTALLAQPHSAFTALANRSGSA</sequence>
<keyword evidence="4" id="KW-0067">ATP-binding</keyword>
<evidence type="ECO:0000313" key="8">
    <source>
        <dbReference type="Proteomes" id="UP000054636"/>
    </source>
</evidence>
<dbReference type="GO" id="GO:0012505">
    <property type="term" value="C:endomembrane system"/>
    <property type="evidence" value="ECO:0007669"/>
    <property type="project" value="UniProtKB-SubCell"/>
</dbReference>
<dbReference type="PROSITE" id="PS50893">
    <property type="entry name" value="ABC_TRANSPORTER_2"/>
    <property type="match status" value="1"/>
</dbReference>
<name>A0A0W8CH33_PHYNI</name>
<dbReference type="GO" id="GO:0016887">
    <property type="term" value="F:ATP hydrolysis activity"/>
    <property type="evidence" value="ECO:0007669"/>
    <property type="project" value="InterPro"/>
</dbReference>
<dbReference type="PANTHER" id="PTHR24223:SF443">
    <property type="entry name" value="MULTIDRUG-RESISTANCE LIKE PROTEIN 1, ISOFORM I"/>
    <property type="match status" value="1"/>
</dbReference>
<evidence type="ECO:0000256" key="2">
    <source>
        <dbReference type="ARBA" id="ARBA00022737"/>
    </source>
</evidence>
<dbReference type="PROSITE" id="PS00211">
    <property type="entry name" value="ABC_TRANSPORTER_1"/>
    <property type="match status" value="1"/>
</dbReference>
<dbReference type="FunFam" id="3.40.50.300:FF:003492">
    <property type="entry name" value="AGAP012735-PA"/>
    <property type="match status" value="1"/>
</dbReference>
<organism evidence="7 8">
    <name type="scientific">Phytophthora nicotianae</name>
    <name type="common">Potato buckeye rot agent</name>
    <name type="synonym">Phytophthora parasitica</name>
    <dbReference type="NCBI Taxonomy" id="4792"/>
    <lineage>
        <taxon>Eukaryota</taxon>
        <taxon>Sar</taxon>
        <taxon>Stramenopiles</taxon>
        <taxon>Oomycota</taxon>
        <taxon>Peronosporomycetes</taxon>
        <taxon>Peronosporales</taxon>
        <taxon>Peronosporaceae</taxon>
        <taxon>Phytophthora</taxon>
    </lineage>
</organism>
<protein>
    <recommendedName>
        <fullName evidence="6">ABC transporter domain-containing protein</fullName>
    </recommendedName>
</protein>
<comment type="subcellular location">
    <subcellularLocation>
        <location evidence="1">Endomembrane system</location>
        <topology evidence="1">Multi-pass membrane protein</topology>
    </subcellularLocation>
</comment>
<evidence type="ECO:0000256" key="1">
    <source>
        <dbReference type="ARBA" id="ARBA00004127"/>
    </source>
</evidence>
<reference evidence="7 8" key="1">
    <citation type="submission" date="2015-11" db="EMBL/GenBank/DDBJ databases">
        <title>Genomes and virulence difference between two physiological races of Phytophthora nicotianae.</title>
        <authorList>
            <person name="Liu H."/>
            <person name="Ma X."/>
            <person name="Yu H."/>
            <person name="Fang D."/>
            <person name="Li Y."/>
            <person name="Wang X."/>
            <person name="Wang W."/>
            <person name="Dong Y."/>
            <person name="Xiao B."/>
        </authorList>
    </citation>
    <scope>NUCLEOTIDE SEQUENCE [LARGE SCALE GENOMIC DNA]</scope>
    <source>
        <strain evidence="8">race 1</strain>
    </source>
</reference>
<dbReference type="InterPro" id="IPR017871">
    <property type="entry name" value="ABC_transporter-like_CS"/>
</dbReference>
<dbReference type="Pfam" id="PF00005">
    <property type="entry name" value="ABC_tran"/>
    <property type="match status" value="1"/>
</dbReference>
<evidence type="ECO:0000256" key="3">
    <source>
        <dbReference type="ARBA" id="ARBA00022741"/>
    </source>
</evidence>
<evidence type="ECO:0000256" key="5">
    <source>
        <dbReference type="SAM" id="Phobius"/>
    </source>
</evidence>
<dbReference type="InterPro" id="IPR027417">
    <property type="entry name" value="P-loop_NTPase"/>
</dbReference>
<gene>
    <name evidence="7" type="ORF">AM588_10000888</name>
</gene>
<proteinExistence type="predicted"/>
<dbReference type="InterPro" id="IPR003439">
    <property type="entry name" value="ABC_transporter-like_ATP-bd"/>
</dbReference>
<accession>A0A0W8CH33</accession>
<keyword evidence="5" id="KW-0472">Membrane</keyword>
<dbReference type="SUPFAM" id="SSF52540">
    <property type="entry name" value="P-loop containing nucleoside triphosphate hydrolases"/>
    <property type="match status" value="1"/>
</dbReference>
<dbReference type="GO" id="GO:0005524">
    <property type="term" value="F:ATP binding"/>
    <property type="evidence" value="ECO:0007669"/>
    <property type="project" value="UniProtKB-KW"/>
</dbReference>
<dbReference type="AlphaFoldDB" id="A0A0W8CH33"/>
<dbReference type="Gene3D" id="3.40.50.300">
    <property type="entry name" value="P-loop containing nucleotide triphosphate hydrolases"/>
    <property type="match status" value="1"/>
</dbReference>
<dbReference type="EMBL" id="LNFP01002472">
    <property type="protein sequence ID" value="KUF83275.1"/>
    <property type="molecule type" value="Genomic_DNA"/>
</dbReference>
<keyword evidence="5" id="KW-0812">Transmembrane</keyword>
<dbReference type="GO" id="GO:0042626">
    <property type="term" value="F:ATPase-coupled transmembrane transporter activity"/>
    <property type="evidence" value="ECO:0007669"/>
    <property type="project" value="TreeGrafter"/>
</dbReference>
<keyword evidence="5" id="KW-1133">Transmembrane helix</keyword>
<dbReference type="GO" id="GO:0016020">
    <property type="term" value="C:membrane"/>
    <property type="evidence" value="ECO:0007669"/>
    <property type="project" value="TreeGrafter"/>
</dbReference>
<dbReference type="PANTHER" id="PTHR24223">
    <property type="entry name" value="ATP-BINDING CASSETTE SUB-FAMILY C"/>
    <property type="match status" value="1"/>
</dbReference>
<keyword evidence="2" id="KW-0677">Repeat</keyword>